<dbReference type="RefSeq" id="WP_091147428.1">
    <property type="nucleotide sequence ID" value="NZ_FMVF01000054.1"/>
</dbReference>
<dbReference type="EMBL" id="FMVF01000054">
    <property type="protein sequence ID" value="SCZ01331.1"/>
    <property type="molecule type" value="Genomic_DNA"/>
</dbReference>
<evidence type="ECO:0000313" key="1">
    <source>
        <dbReference type="EMBL" id="SCZ01331.1"/>
    </source>
</evidence>
<accession>A0A1G5KMB0</accession>
<sequence length="173" mass="21245">MSKEKKSVSRNLFDNINIYPKTFEAIEKSYSKEELFNYNIIRIEFTAEYIVSNMKNHLIEDIEKDLDDRNRFRKPEDYYNISDFHFEIFQYREFGTYDVVSDFERPKGNDYVFIYDQELEFQPPEEYISKYYNYHDVLTLIEENIKITISDFSRFDYNFELKFEGENLIFILD</sequence>
<organism evidence="1 2">
    <name type="scientific">Flavobacterium caeni</name>
    <dbReference type="NCBI Taxonomy" id="490189"/>
    <lineage>
        <taxon>Bacteria</taxon>
        <taxon>Pseudomonadati</taxon>
        <taxon>Bacteroidota</taxon>
        <taxon>Flavobacteriia</taxon>
        <taxon>Flavobacteriales</taxon>
        <taxon>Flavobacteriaceae</taxon>
        <taxon>Flavobacterium</taxon>
    </lineage>
</organism>
<dbReference type="Proteomes" id="UP000199354">
    <property type="component" value="Unassembled WGS sequence"/>
</dbReference>
<protein>
    <submittedName>
        <fullName evidence="1">Uncharacterized protein</fullName>
    </submittedName>
</protein>
<dbReference type="AlphaFoldDB" id="A0A1G5KMB0"/>
<gene>
    <name evidence="1" type="ORF">SAMN02927903_03363</name>
</gene>
<proteinExistence type="predicted"/>
<reference evidence="1 2" key="1">
    <citation type="submission" date="2016-10" db="EMBL/GenBank/DDBJ databases">
        <authorList>
            <person name="de Groot N.N."/>
        </authorList>
    </citation>
    <scope>NUCLEOTIDE SEQUENCE [LARGE SCALE GENOMIC DNA]</scope>
    <source>
        <strain evidence="1 2">CGMCC 1.7031</strain>
    </source>
</reference>
<evidence type="ECO:0000313" key="2">
    <source>
        <dbReference type="Proteomes" id="UP000199354"/>
    </source>
</evidence>
<name>A0A1G5KMB0_9FLAO</name>
<keyword evidence="2" id="KW-1185">Reference proteome</keyword>